<evidence type="ECO:0000313" key="2">
    <source>
        <dbReference type="Proteomes" id="UP000663828"/>
    </source>
</evidence>
<accession>A0A813QDJ0</accession>
<gene>
    <name evidence="1" type="ORF">XAT740_LOCUS1199</name>
</gene>
<keyword evidence="2" id="KW-1185">Reference proteome</keyword>
<proteinExistence type="predicted"/>
<organism evidence="1 2">
    <name type="scientific">Adineta ricciae</name>
    <name type="common">Rotifer</name>
    <dbReference type="NCBI Taxonomy" id="249248"/>
    <lineage>
        <taxon>Eukaryota</taxon>
        <taxon>Metazoa</taxon>
        <taxon>Spiralia</taxon>
        <taxon>Gnathifera</taxon>
        <taxon>Rotifera</taxon>
        <taxon>Eurotatoria</taxon>
        <taxon>Bdelloidea</taxon>
        <taxon>Adinetida</taxon>
        <taxon>Adinetidae</taxon>
        <taxon>Adineta</taxon>
    </lineage>
</organism>
<dbReference type="AlphaFoldDB" id="A0A813QDJ0"/>
<evidence type="ECO:0008006" key="3">
    <source>
        <dbReference type="Google" id="ProtNLM"/>
    </source>
</evidence>
<dbReference type="Proteomes" id="UP000663828">
    <property type="component" value="Unassembled WGS sequence"/>
</dbReference>
<reference evidence="1" key="1">
    <citation type="submission" date="2021-02" db="EMBL/GenBank/DDBJ databases">
        <authorList>
            <person name="Nowell W R."/>
        </authorList>
    </citation>
    <scope>NUCLEOTIDE SEQUENCE</scope>
</reference>
<name>A0A813QDJ0_ADIRI</name>
<dbReference type="EMBL" id="CAJNOR010000035">
    <property type="protein sequence ID" value="CAF0766099.1"/>
    <property type="molecule type" value="Genomic_DNA"/>
</dbReference>
<sequence>MSTGIGSKKQCVTCNKSGGILTCDGCGKTFCGKHVIEHRQELAAKLDNIMQEHDLLQQEIEQPSARKNSLLQKIDRWEKDSMLKIQIAAESARRSLLDLLEQAKGPLSKIYDDITDDLHSAREADDFSEYDLDRWKKQLKDLELQVTFPPAAKLVPDKNNPIYLMQLHIDDSLNNNSPNRKDGAANQSNSTLQERFLQSLGPVRFEEGGFIARHTSPVSDYAYVRGRLLYLRGSHTIRFRLEKCKQPYYIFFGCMSSKVNLQEDAFRLPSSVGWFGSNQAYEQGRCSRSCKKSEFNSNKIQPNDVLQITLDCSQMEIRLYHERMKTTCVLGVDPKLTPFPWQLLMVLCNPGDTIRILPNA</sequence>
<protein>
    <recommendedName>
        <fullName evidence="3">B box-type domain-containing protein</fullName>
    </recommendedName>
</protein>
<evidence type="ECO:0000313" key="1">
    <source>
        <dbReference type="EMBL" id="CAF0766099.1"/>
    </source>
</evidence>
<comment type="caution">
    <text evidence="1">The sequence shown here is derived from an EMBL/GenBank/DDBJ whole genome shotgun (WGS) entry which is preliminary data.</text>
</comment>